<feature type="compositionally biased region" description="Basic and acidic residues" evidence="1">
    <location>
        <begin position="9"/>
        <end position="21"/>
    </location>
</feature>
<name>A0A0R2NTH4_9LACO</name>
<accession>A0A0R2NTH4</accession>
<evidence type="ECO:0000313" key="2">
    <source>
        <dbReference type="EMBL" id="KRO26586.1"/>
    </source>
</evidence>
<protein>
    <submittedName>
        <fullName evidence="2">Uncharacterized protein</fullName>
    </submittedName>
</protein>
<dbReference type="Proteomes" id="UP000050920">
    <property type="component" value="Unassembled WGS sequence"/>
</dbReference>
<evidence type="ECO:0000256" key="1">
    <source>
        <dbReference type="SAM" id="MobiDB-lite"/>
    </source>
</evidence>
<organism evidence="2 3">
    <name type="scientific">Lactiplantibacillus fabifermentans DSM 21115</name>
    <dbReference type="NCBI Taxonomy" id="1413187"/>
    <lineage>
        <taxon>Bacteria</taxon>
        <taxon>Bacillati</taxon>
        <taxon>Bacillota</taxon>
        <taxon>Bacilli</taxon>
        <taxon>Lactobacillales</taxon>
        <taxon>Lactobacillaceae</taxon>
        <taxon>Lactiplantibacillus</taxon>
    </lineage>
</organism>
<dbReference type="AlphaFoldDB" id="A0A0R2NTH4"/>
<dbReference type="RefSeq" id="WP_024626344.1">
    <property type="nucleotide sequence ID" value="NZ_AYGX02000119.1"/>
</dbReference>
<evidence type="ECO:0000313" key="3">
    <source>
        <dbReference type="Proteomes" id="UP000050920"/>
    </source>
</evidence>
<sequence>MAVSPAQRRAIEKYDANNPEKTRHRKGKSAAKSFIRNRATLEDLAEIKALIATKEAELNDAQD</sequence>
<proteinExistence type="predicted"/>
<reference evidence="2 3" key="1">
    <citation type="journal article" date="2015" name="Genome Announc.">
        <title>Expanding the biotechnology potential of lactobacilli through comparative genomics of 213 strains and associated genera.</title>
        <authorList>
            <person name="Sun Z."/>
            <person name="Harris H.M."/>
            <person name="McCann A."/>
            <person name="Guo C."/>
            <person name="Argimon S."/>
            <person name="Zhang W."/>
            <person name="Yang X."/>
            <person name="Jeffery I.B."/>
            <person name="Cooney J.C."/>
            <person name="Kagawa T.F."/>
            <person name="Liu W."/>
            <person name="Song Y."/>
            <person name="Salvetti E."/>
            <person name="Wrobel A."/>
            <person name="Rasinkangas P."/>
            <person name="Parkhill J."/>
            <person name="Rea M.C."/>
            <person name="O'Sullivan O."/>
            <person name="Ritari J."/>
            <person name="Douillard F.P."/>
            <person name="Paul Ross R."/>
            <person name="Yang R."/>
            <person name="Briner A.E."/>
            <person name="Felis G.E."/>
            <person name="de Vos W.M."/>
            <person name="Barrangou R."/>
            <person name="Klaenhammer T.R."/>
            <person name="Caufield P.W."/>
            <person name="Cui Y."/>
            <person name="Zhang H."/>
            <person name="O'Toole P.W."/>
        </authorList>
    </citation>
    <scope>NUCLEOTIDE SEQUENCE [LARGE SCALE GENOMIC DNA]</scope>
    <source>
        <strain evidence="2 3">DSM 21115</strain>
    </source>
</reference>
<keyword evidence="3" id="KW-1185">Reference proteome</keyword>
<gene>
    <name evidence="2" type="ORF">DY78_GL000804</name>
</gene>
<comment type="caution">
    <text evidence="2">The sequence shown here is derived from an EMBL/GenBank/DDBJ whole genome shotgun (WGS) entry which is preliminary data.</text>
</comment>
<feature type="region of interest" description="Disordered" evidence="1">
    <location>
        <begin position="1"/>
        <end position="32"/>
    </location>
</feature>
<dbReference type="EMBL" id="AYGX02000119">
    <property type="protein sequence ID" value="KRO26586.1"/>
    <property type="molecule type" value="Genomic_DNA"/>
</dbReference>